<organism evidence="1 2">
    <name type="scientific">Candidatus Hamiltonella defensa</name>
    <name type="common">Bemisia tabaci</name>
    <dbReference type="NCBI Taxonomy" id="672795"/>
    <lineage>
        <taxon>Bacteria</taxon>
        <taxon>Pseudomonadati</taxon>
        <taxon>Pseudomonadota</taxon>
        <taxon>Gammaproteobacteria</taxon>
        <taxon>Enterobacterales</taxon>
        <taxon>Enterobacteriaceae</taxon>
        <taxon>aphid secondary symbionts</taxon>
        <taxon>Candidatus Williamhamiltonella</taxon>
    </lineage>
</organism>
<evidence type="ECO:0000313" key="1">
    <source>
        <dbReference type="EMBL" id="ASX25922.1"/>
    </source>
</evidence>
<gene>
    <name evidence="1" type="ORF">BA171_01930</name>
</gene>
<dbReference type="RefSeq" id="WP_016858271.1">
    <property type="nucleotide sequence ID" value="NZ_CP016303.1"/>
</dbReference>
<dbReference type="Proteomes" id="UP000216438">
    <property type="component" value="Chromosome"/>
</dbReference>
<reference evidence="2" key="1">
    <citation type="submission" date="2016-06" db="EMBL/GenBank/DDBJ databases">
        <authorList>
            <person name="Chen W."/>
            <person name="Hasegawa D.K."/>
        </authorList>
    </citation>
    <scope>NUCLEOTIDE SEQUENCE [LARGE SCALE GENOMIC DNA]</scope>
    <source>
        <strain evidence="2">MEAM1</strain>
    </source>
</reference>
<protein>
    <submittedName>
        <fullName evidence="1">Uncharacterized protein</fullName>
    </submittedName>
</protein>
<accession>A0A249DYR3</accession>
<evidence type="ECO:0000313" key="2">
    <source>
        <dbReference type="Proteomes" id="UP000216438"/>
    </source>
</evidence>
<proteinExistence type="predicted"/>
<sequence length="85" mass="9121">MRHAKEFSRKSLASEADILEIDYALRSSGLDDKAAQSGSEIVSKVATVTKGSASNVGFIIGDVFTNMGKKLEGSVEEKLKRIGVF</sequence>
<name>A0A249DYR3_9ENTR</name>
<reference evidence="1 2" key="2">
    <citation type="submission" date="2017-09" db="EMBL/GenBank/DDBJ databases">
        <title>The genome of whitefly Bemisia tabaci, a global crop pest, provides novel insights into virus transmission, host adaptation and insecticide resistance.</title>
        <authorList>
            <person name="Kaur N."/>
            <person name="Kliot A."/>
            <person name="Pinheiro P.V."/>
            <person name="Luan J."/>
            <person name="Zheng Y."/>
            <person name="Liu W."/>
            <person name="Sun H."/>
            <person name="Yang X."/>
            <person name="Xu Y."/>
            <person name="Luo Y."/>
            <person name="Kruse A."/>
            <person name="Fisher T.W."/>
            <person name="Nelson D.R."/>
            <person name="Elimelech M."/>
            <person name="MacCoss M."/>
            <person name="Johnson R."/>
            <person name="Cohen E."/>
            <person name="Hunter W.B."/>
            <person name="Brown J.K."/>
            <person name="Jander G."/>
            <person name="Cilia M."/>
            <person name="Douglas A.E."/>
            <person name="Ghanim M."/>
            <person name="Simmons A.M."/>
            <person name="Wintermantel W.M."/>
            <person name="Ling K.-S."/>
            <person name="Fei Z."/>
        </authorList>
    </citation>
    <scope>NUCLEOTIDE SEQUENCE [LARGE SCALE GENOMIC DNA]</scope>
    <source>
        <strain evidence="1 2">MEAM1</strain>
    </source>
</reference>
<dbReference type="EMBL" id="CP016303">
    <property type="protein sequence ID" value="ASX25922.1"/>
    <property type="molecule type" value="Genomic_DNA"/>
</dbReference>
<dbReference type="AlphaFoldDB" id="A0A249DYR3"/>